<evidence type="ECO:0000313" key="3">
    <source>
        <dbReference type="Proteomes" id="UP001302652"/>
    </source>
</evidence>
<keyword evidence="1" id="KW-0732">Signal</keyword>
<evidence type="ECO:0000256" key="1">
    <source>
        <dbReference type="SAM" id="SignalP"/>
    </source>
</evidence>
<accession>A0ABZ0EDE0</accession>
<organism evidence="2 3">
    <name type="scientific">Paraburkholderia kirstenboschensis</name>
    <dbReference type="NCBI Taxonomy" id="1245436"/>
    <lineage>
        <taxon>Bacteria</taxon>
        <taxon>Pseudomonadati</taxon>
        <taxon>Pseudomonadota</taxon>
        <taxon>Betaproteobacteria</taxon>
        <taxon>Burkholderiales</taxon>
        <taxon>Burkholderiaceae</taxon>
        <taxon>Paraburkholderia</taxon>
    </lineage>
</organism>
<keyword evidence="3" id="KW-1185">Reference proteome</keyword>
<protein>
    <recommendedName>
        <fullName evidence="4">Lipoprotein</fullName>
    </recommendedName>
</protein>
<dbReference type="PROSITE" id="PS51257">
    <property type="entry name" value="PROKAR_LIPOPROTEIN"/>
    <property type="match status" value="1"/>
</dbReference>
<evidence type="ECO:0000313" key="2">
    <source>
        <dbReference type="EMBL" id="WOD14484.1"/>
    </source>
</evidence>
<sequence>MLLPKTIAALAITATVSGCAFNVQVASQSGAAEVMTNKVRQEKAYVVFGDSLVTAGRDVKSGFACGAHKYPMYIGPALQSSISRTVEAAYPNAINTGSQVPSSADGIVMKFDLADFDPRIRFLPGFWVPTADANVDLAIKARLTDAKGKELLTTTFRGQGHASEDGSCPIGADALGQAAQKAIANAMESFVDKVFNTGALDAALATTVAKDAARVP</sequence>
<gene>
    <name evidence="2" type="ORF">RW095_03185</name>
</gene>
<dbReference type="RefSeq" id="WP_317016381.1">
    <property type="nucleotide sequence ID" value="NZ_CP136511.1"/>
</dbReference>
<proteinExistence type="predicted"/>
<dbReference type="Proteomes" id="UP001302652">
    <property type="component" value="Chromosome 3"/>
</dbReference>
<name>A0ABZ0EDE0_9BURK</name>
<dbReference type="EMBL" id="CP136511">
    <property type="protein sequence ID" value="WOD14484.1"/>
    <property type="molecule type" value="Genomic_DNA"/>
</dbReference>
<feature type="chain" id="PRO_5046841962" description="Lipoprotein" evidence="1">
    <location>
        <begin position="21"/>
        <end position="216"/>
    </location>
</feature>
<feature type="signal peptide" evidence="1">
    <location>
        <begin position="1"/>
        <end position="20"/>
    </location>
</feature>
<reference evidence="2 3" key="1">
    <citation type="submission" date="2023-10" db="EMBL/GenBank/DDBJ databases">
        <title>Surface-active antibiotics is a multifunctional adaptation for post-fire microbes.</title>
        <authorList>
            <person name="Liu M.D."/>
            <person name="Du Y."/>
            <person name="Koupaei S.K."/>
            <person name="Kim N.R."/>
            <person name="Zhang W."/>
            <person name="Traxler M.F."/>
        </authorList>
    </citation>
    <scope>NUCLEOTIDE SEQUENCE [LARGE SCALE GENOMIC DNA]</scope>
    <source>
        <strain evidence="2 3">F3</strain>
    </source>
</reference>
<evidence type="ECO:0008006" key="4">
    <source>
        <dbReference type="Google" id="ProtNLM"/>
    </source>
</evidence>